<gene>
    <name evidence="6" type="ORF">FPZ52_03520</name>
</gene>
<dbReference type="Pfam" id="PF07690">
    <property type="entry name" value="MFS_1"/>
    <property type="match status" value="1"/>
</dbReference>
<feature type="transmembrane region" description="Helical" evidence="4">
    <location>
        <begin position="53"/>
        <end position="72"/>
    </location>
</feature>
<name>A0A5B8IW92_9RHOB</name>
<feature type="transmembrane region" description="Helical" evidence="4">
    <location>
        <begin position="380"/>
        <end position="400"/>
    </location>
</feature>
<dbReference type="SUPFAM" id="SSF103473">
    <property type="entry name" value="MFS general substrate transporter"/>
    <property type="match status" value="1"/>
</dbReference>
<feature type="transmembrane region" description="Helical" evidence="4">
    <location>
        <begin position="287"/>
        <end position="306"/>
    </location>
</feature>
<dbReference type="InterPro" id="IPR036259">
    <property type="entry name" value="MFS_trans_sf"/>
</dbReference>
<dbReference type="PANTHER" id="PTHR23534:SF1">
    <property type="entry name" value="MAJOR FACILITATOR SUPERFAMILY PROTEIN"/>
    <property type="match status" value="1"/>
</dbReference>
<dbReference type="OrthoDB" id="8558006at2"/>
<dbReference type="EMBL" id="CP042261">
    <property type="protein sequence ID" value="QDY68788.1"/>
    <property type="molecule type" value="Genomic_DNA"/>
</dbReference>
<evidence type="ECO:0000256" key="1">
    <source>
        <dbReference type="ARBA" id="ARBA00022692"/>
    </source>
</evidence>
<dbReference type="RefSeq" id="WP_146363761.1">
    <property type="nucleotide sequence ID" value="NZ_CP042261.1"/>
</dbReference>
<protein>
    <submittedName>
        <fullName evidence="6">MFS transporter</fullName>
    </submittedName>
</protein>
<dbReference type="InterPro" id="IPR011701">
    <property type="entry name" value="MFS"/>
</dbReference>
<feature type="transmembrane region" description="Helical" evidence="4">
    <location>
        <begin position="222"/>
        <end position="240"/>
    </location>
</feature>
<dbReference type="GO" id="GO:0022857">
    <property type="term" value="F:transmembrane transporter activity"/>
    <property type="evidence" value="ECO:0007669"/>
    <property type="project" value="InterPro"/>
</dbReference>
<organism evidence="6 7">
    <name type="scientific">Qingshengfaniella alkalisoli</name>
    <dbReference type="NCBI Taxonomy" id="2599296"/>
    <lineage>
        <taxon>Bacteria</taxon>
        <taxon>Pseudomonadati</taxon>
        <taxon>Pseudomonadota</taxon>
        <taxon>Alphaproteobacteria</taxon>
        <taxon>Rhodobacterales</taxon>
        <taxon>Paracoccaceae</taxon>
        <taxon>Qingshengfaniella</taxon>
    </lineage>
</organism>
<dbReference type="Proteomes" id="UP000318483">
    <property type="component" value="Chromosome"/>
</dbReference>
<feature type="transmembrane region" description="Helical" evidence="4">
    <location>
        <begin position="348"/>
        <end position="368"/>
    </location>
</feature>
<evidence type="ECO:0000313" key="6">
    <source>
        <dbReference type="EMBL" id="QDY68788.1"/>
    </source>
</evidence>
<dbReference type="PROSITE" id="PS50850">
    <property type="entry name" value="MFS"/>
    <property type="match status" value="1"/>
</dbReference>
<reference evidence="6 7" key="1">
    <citation type="submission" date="2019-07" db="EMBL/GenBank/DDBJ databases">
        <title>Litoreibacter alkalisoli sp. nov., isolated from saline-alkaline soil.</title>
        <authorList>
            <person name="Wang S."/>
            <person name="Xu L."/>
            <person name="Xing Y.-T."/>
            <person name="Sun J.-Q."/>
        </authorList>
    </citation>
    <scope>NUCLEOTIDE SEQUENCE [LARGE SCALE GENOMIC DNA]</scope>
    <source>
        <strain evidence="6 7">LN3S51</strain>
    </source>
</reference>
<dbReference type="KEGG" id="lit:FPZ52_03520"/>
<feature type="transmembrane region" description="Helical" evidence="4">
    <location>
        <begin position="175"/>
        <end position="195"/>
    </location>
</feature>
<sequence length="408" mass="42384">MSNINDTISSAPDRAKRNVAILVAAQAVLGSQITMIFVVGGLAGQMLAPTPCLATLPISMIVFGSMTTAPWLSSLMQKIGRRAGFLIGAGGGMLGSLIGMIGLIQSSFALFLIGSYLTGIYMSAQGFYRFAAADTASDSFRPKAISYVMAGGLVSAILGPQLVKVTSMMFVVPFLGTYLVAMGINLLGMMLFLALDIPKPPTPGDGAPSGRTRLDLLKTPRIAVAIICAMVSYALMNLVMTSTPLAVVGCGFTEGNAADIVTGHVLAMFAPSFFTGHLIARFGAERIVTVGLMVLAGAGVVALQGVELDNFFVALVLLGIGWNFGFIGATAMLSAAHSPEERGRVQGMNDALVFGCVTLASLASGGLMNCSGGSVVQGWTSVNLAMVPLLTLAGASLIWLRFLPKERR</sequence>
<dbReference type="Gene3D" id="1.20.1250.20">
    <property type="entry name" value="MFS general substrate transporter like domains"/>
    <property type="match status" value="1"/>
</dbReference>
<feature type="transmembrane region" description="Helical" evidence="4">
    <location>
        <begin position="144"/>
        <end position="163"/>
    </location>
</feature>
<keyword evidence="7" id="KW-1185">Reference proteome</keyword>
<feature type="transmembrane region" description="Helical" evidence="4">
    <location>
        <begin position="21"/>
        <end position="47"/>
    </location>
</feature>
<feature type="transmembrane region" description="Helical" evidence="4">
    <location>
        <begin position="110"/>
        <end position="132"/>
    </location>
</feature>
<evidence type="ECO:0000313" key="7">
    <source>
        <dbReference type="Proteomes" id="UP000318483"/>
    </source>
</evidence>
<keyword evidence="1 4" id="KW-0812">Transmembrane</keyword>
<keyword evidence="2 4" id="KW-1133">Transmembrane helix</keyword>
<dbReference type="PANTHER" id="PTHR23534">
    <property type="entry name" value="MFS PERMEASE"/>
    <property type="match status" value="1"/>
</dbReference>
<evidence type="ECO:0000256" key="3">
    <source>
        <dbReference type="ARBA" id="ARBA00023136"/>
    </source>
</evidence>
<feature type="domain" description="Major facilitator superfamily (MFS) profile" evidence="5">
    <location>
        <begin position="169"/>
        <end position="408"/>
    </location>
</feature>
<dbReference type="AlphaFoldDB" id="A0A5B8IW92"/>
<feature type="transmembrane region" description="Helical" evidence="4">
    <location>
        <begin position="260"/>
        <end position="280"/>
    </location>
</feature>
<dbReference type="InterPro" id="IPR020846">
    <property type="entry name" value="MFS_dom"/>
</dbReference>
<keyword evidence="3 4" id="KW-0472">Membrane</keyword>
<feature type="transmembrane region" description="Helical" evidence="4">
    <location>
        <begin position="312"/>
        <end position="336"/>
    </location>
</feature>
<proteinExistence type="predicted"/>
<evidence type="ECO:0000256" key="2">
    <source>
        <dbReference type="ARBA" id="ARBA00022989"/>
    </source>
</evidence>
<feature type="transmembrane region" description="Helical" evidence="4">
    <location>
        <begin position="84"/>
        <end position="104"/>
    </location>
</feature>
<accession>A0A5B8IW92</accession>
<evidence type="ECO:0000259" key="5">
    <source>
        <dbReference type="PROSITE" id="PS50850"/>
    </source>
</evidence>
<evidence type="ECO:0000256" key="4">
    <source>
        <dbReference type="SAM" id="Phobius"/>
    </source>
</evidence>